<evidence type="ECO:0000256" key="4">
    <source>
        <dbReference type="PROSITE-ProRule" id="PRU00433"/>
    </source>
</evidence>
<organism evidence="7 8">
    <name type="scientific">Hymenobacter roseosalivarius DSM 11622</name>
    <dbReference type="NCBI Taxonomy" id="645990"/>
    <lineage>
        <taxon>Bacteria</taxon>
        <taxon>Pseudomonadati</taxon>
        <taxon>Bacteroidota</taxon>
        <taxon>Cytophagia</taxon>
        <taxon>Cytophagales</taxon>
        <taxon>Hymenobacteraceae</taxon>
        <taxon>Hymenobacter</taxon>
    </lineage>
</organism>
<feature type="signal peptide" evidence="5">
    <location>
        <begin position="1"/>
        <end position="21"/>
    </location>
</feature>
<keyword evidence="5" id="KW-0732">Signal</keyword>
<gene>
    <name evidence="7" type="ORF">SAMN00120144_0254</name>
</gene>
<evidence type="ECO:0000256" key="3">
    <source>
        <dbReference type="ARBA" id="ARBA00023004"/>
    </source>
</evidence>
<proteinExistence type="predicted"/>
<accession>A0A1W1W1U2</accession>
<evidence type="ECO:0000256" key="1">
    <source>
        <dbReference type="ARBA" id="ARBA00022617"/>
    </source>
</evidence>
<dbReference type="GO" id="GO:0009055">
    <property type="term" value="F:electron transfer activity"/>
    <property type="evidence" value="ECO:0007669"/>
    <property type="project" value="InterPro"/>
</dbReference>
<dbReference type="EMBL" id="FWWW01000091">
    <property type="protein sequence ID" value="SMB99546.1"/>
    <property type="molecule type" value="Genomic_DNA"/>
</dbReference>
<protein>
    <recommendedName>
        <fullName evidence="6">Cytochrome c domain-containing protein</fullName>
    </recommendedName>
</protein>
<dbReference type="Proteomes" id="UP000192266">
    <property type="component" value="Unassembled WGS sequence"/>
</dbReference>
<dbReference type="AlphaFoldDB" id="A0A1W1W1U2"/>
<dbReference type="GO" id="GO:0020037">
    <property type="term" value="F:heme binding"/>
    <property type="evidence" value="ECO:0007669"/>
    <property type="project" value="InterPro"/>
</dbReference>
<dbReference type="Gene3D" id="1.10.760.10">
    <property type="entry name" value="Cytochrome c-like domain"/>
    <property type="match status" value="1"/>
</dbReference>
<feature type="domain" description="Cytochrome c" evidence="6">
    <location>
        <begin position="41"/>
        <end position="119"/>
    </location>
</feature>
<evidence type="ECO:0000256" key="5">
    <source>
        <dbReference type="SAM" id="SignalP"/>
    </source>
</evidence>
<keyword evidence="8" id="KW-1185">Reference proteome</keyword>
<reference evidence="7 8" key="1">
    <citation type="submission" date="2017-04" db="EMBL/GenBank/DDBJ databases">
        <authorList>
            <person name="Afonso C.L."/>
            <person name="Miller P.J."/>
            <person name="Scott M.A."/>
            <person name="Spackman E."/>
            <person name="Goraichik I."/>
            <person name="Dimitrov K.M."/>
            <person name="Suarez D.L."/>
            <person name="Swayne D.E."/>
        </authorList>
    </citation>
    <scope>NUCLEOTIDE SEQUENCE [LARGE SCALE GENOMIC DNA]</scope>
    <source>
        <strain evidence="7 8">DSM 11622</strain>
    </source>
</reference>
<evidence type="ECO:0000259" key="6">
    <source>
        <dbReference type="PROSITE" id="PS51007"/>
    </source>
</evidence>
<evidence type="ECO:0000256" key="2">
    <source>
        <dbReference type="ARBA" id="ARBA00022723"/>
    </source>
</evidence>
<dbReference type="PROSITE" id="PS51007">
    <property type="entry name" value="CYTC"/>
    <property type="match status" value="1"/>
</dbReference>
<dbReference type="RefSeq" id="WP_234997458.1">
    <property type="nucleotide sequence ID" value="NZ_FWWW01000091.1"/>
</dbReference>
<dbReference type="GO" id="GO:0046872">
    <property type="term" value="F:metal ion binding"/>
    <property type="evidence" value="ECO:0007669"/>
    <property type="project" value="UniProtKB-KW"/>
</dbReference>
<keyword evidence="1 4" id="KW-0349">Heme</keyword>
<dbReference type="SUPFAM" id="SSF46626">
    <property type="entry name" value="Cytochrome c"/>
    <property type="match status" value="1"/>
</dbReference>
<feature type="chain" id="PRO_5012009166" description="Cytochrome c domain-containing protein" evidence="5">
    <location>
        <begin position="22"/>
        <end position="138"/>
    </location>
</feature>
<dbReference type="Pfam" id="PF13442">
    <property type="entry name" value="Cytochrome_CBB3"/>
    <property type="match status" value="1"/>
</dbReference>
<dbReference type="InterPro" id="IPR036909">
    <property type="entry name" value="Cyt_c-like_dom_sf"/>
</dbReference>
<keyword evidence="3 4" id="KW-0408">Iron</keyword>
<dbReference type="PROSITE" id="PS51257">
    <property type="entry name" value="PROKAR_LIPOPROTEIN"/>
    <property type="match status" value="1"/>
</dbReference>
<keyword evidence="2 4" id="KW-0479">Metal-binding</keyword>
<sequence>MMNTTRIRLLLAALVYLGAAACSTARRSEPFAAQPLNLSNPAIARGQLVFMANCQRCHPNGEAGAGMPLNNVHLPGLALRFKIRDRAFLAGLGRMPSFKKTEISRAELNDLLAYMKAKRRLKPDPALTQGPVRDPSHP</sequence>
<name>A0A1W1W1U2_9BACT</name>
<dbReference type="InterPro" id="IPR009056">
    <property type="entry name" value="Cyt_c-like_dom"/>
</dbReference>
<evidence type="ECO:0000313" key="7">
    <source>
        <dbReference type="EMBL" id="SMB99546.1"/>
    </source>
</evidence>
<dbReference type="STRING" id="645990.SAMN00120144_0254"/>
<evidence type="ECO:0000313" key="8">
    <source>
        <dbReference type="Proteomes" id="UP000192266"/>
    </source>
</evidence>